<organism evidence="2 3">
    <name type="scientific">Acetobacter estunensis</name>
    <dbReference type="NCBI Taxonomy" id="104097"/>
    <lineage>
        <taxon>Bacteria</taxon>
        <taxon>Pseudomonadati</taxon>
        <taxon>Pseudomonadota</taxon>
        <taxon>Alphaproteobacteria</taxon>
        <taxon>Acetobacterales</taxon>
        <taxon>Acetobacteraceae</taxon>
        <taxon>Acetobacter</taxon>
    </lineage>
</organism>
<gene>
    <name evidence="2" type="ORF">GOB87_00715</name>
</gene>
<dbReference type="Pfam" id="PF02620">
    <property type="entry name" value="YceD"/>
    <property type="match status" value="1"/>
</dbReference>
<dbReference type="EMBL" id="WOTH01000001">
    <property type="protein sequence ID" value="NHO52490.1"/>
    <property type="molecule type" value="Genomic_DNA"/>
</dbReference>
<name>A0A967B2F5_9PROT</name>
<keyword evidence="3" id="KW-1185">Reference proteome</keyword>
<comment type="caution">
    <text evidence="2">The sequence shown here is derived from an EMBL/GenBank/DDBJ whole genome shotgun (WGS) entry which is preliminary data.</text>
</comment>
<feature type="compositionally biased region" description="Basic and acidic residues" evidence="1">
    <location>
        <begin position="165"/>
        <end position="175"/>
    </location>
</feature>
<feature type="region of interest" description="Disordered" evidence="1">
    <location>
        <begin position="163"/>
        <end position="191"/>
    </location>
</feature>
<dbReference type="AlphaFoldDB" id="A0A967B2F5"/>
<sequence length="191" mass="20935">MTAKQSLEFSRPVLVRSLRDARPEAPREIVVTATPEECVRIAHRLGLPQVASLSCRYALCAGVGGAIVAEGALSARVSQPCVLTLDVFEDVVGERFTLRFVPEHRFDPEAADDLEASDEIPFEGDAINLGEATVEQLALALDPWPRKPDATRPDYVITEEEAEALAERDAEDPQARRNPFGALAKLRRDDS</sequence>
<dbReference type="RefSeq" id="WP_166312623.1">
    <property type="nucleotide sequence ID" value="NZ_WOTH01000001.1"/>
</dbReference>
<evidence type="ECO:0000256" key="1">
    <source>
        <dbReference type="SAM" id="MobiDB-lite"/>
    </source>
</evidence>
<evidence type="ECO:0000313" key="3">
    <source>
        <dbReference type="Proteomes" id="UP000597459"/>
    </source>
</evidence>
<evidence type="ECO:0000313" key="2">
    <source>
        <dbReference type="EMBL" id="NHO52490.1"/>
    </source>
</evidence>
<proteinExistence type="predicted"/>
<dbReference type="InterPro" id="IPR003772">
    <property type="entry name" value="YceD"/>
</dbReference>
<protein>
    <submittedName>
        <fullName evidence="2">DUF177 domain-containing protein</fullName>
    </submittedName>
</protein>
<dbReference type="Proteomes" id="UP000597459">
    <property type="component" value="Unassembled WGS sequence"/>
</dbReference>
<reference evidence="2" key="1">
    <citation type="submission" date="2019-11" db="EMBL/GenBank/DDBJ databases">
        <title>Description of new Acetobacter species.</title>
        <authorList>
            <person name="Cleenwerck I."/>
            <person name="Sombolestani A.S."/>
        </authorList>
    </citation>
    <scope>NUCLEOTIDE SEQUENCE</scope>
    <source>
        <strain evidence="2">LMG 1626</strain>
    </source>
</reference>
<accession>A0A967B2F5</accession>